<feature type="compositionally biased region" description="Polar residues" evidence="1">
    <location>
        <begin position="57"/>
        <end position="69"/>
    </location>
</feature>
<evidence type="ECO:0000256" key="1">
    <source>
        <dbReference type="SAM" id="MobiDB-lite"/>
    </source>
</evidence>
<feature type="compositionally biased region" description="Polar residues" evidence="1">
    <location>
        <begin position="160"/>
        <end position="170"/>
    </location>
</feature>
<proteinExistence type="predicted"/>
<evidence type="ECO:0000313" key="3">
    <source>
        <dbReference type="WBParaSite" id="L893_g32174.t1"/>
    </source>
</evidence>
<protein>
    <submittedName>
        <fullName evidence="3">Uncharacterized protein</fullName>
    </submittedName>
</protein>
<reference evidence="3" key="1">
    <citation type="submission" date="2016-11" db="UniProtKB">
        <authorList>
            <consortium name="WormBaseParasite"/>
        </authorList>
    </citation>
    <scope>IDENTIFICATION</scope>
</reference>
<feature type="compositionally biased region" description="Low complexity" evidence="1">
    <location>
        <begin position="70"/>
        <end position="84"/>
    </location>
</feature>
<dbReference type="AlphaFoldDB" id="A0A1I8A1V0"/>
<accession>A0A1I8A1V0</accession>
<name>A0A1I8A1V0_9BILA</name>
<feature type="region of interest" description="Disordered" evidence="1">
    <location>
        <begin position="57"/>
        <end position="85"/>
    </location>
</feature>
<organism evidence="2 3">
    <name type="scientific">Steinernema glaseri</name>
    <dbReference type="NCBI Taxonomy" id="37863"/>
    <lineage>
        <taxon>Eukaryota</taxon>
        <taxon>Metazoa</taxon>
        <taxon>Ecdysozoa</taxon>
        <taxon>Nematoda</taxon>
        <taxon>Chromadorea</taxon>
        <taxon>Rhabditida</taxon>
        <taxon>Tylenchina</taxon>
        <taxon>Panagrolaimomorpha</taxon>
        <taxon>Strongyloidoidea</taxon>
        <taxon>Steinernematidae</taxon>
        <taxon>Steinernema</taxon>
    </lineage>
</organism>
<dbReference type="WBParaSite" id="L893_g32174.t1">
    <property type="protein sequence ID" value="L893_g32174.t1"/>
    <property type="gene ID" value="L893_g32174"/>
</dbReference>
<feature type="compositionally biased region" description="Basic residues" evidence="1">
    <location>
        <begin position="189"/>
        <end position="198"/>
    </location>
</feature>
<sequence length="198" mass="21822">MASLAAEAPSMETKLLENDDSLLSYRRLCEVRMRRLERYKKAKSFCNLDDENNYSSCDSTQGCSQQPTRMSMPSSQTPSPIQTPDDGHFTFQDLKSKMYVRICKSASVSNGPHAFLTSATEDNANSGSLSASRTIAQPIRALFAQVASDMTSGRWRSAREVNSSSVSTLATADEPARSADFESPGSTGRKWHRHLPDL</sequence>
<feature type="region of interest" description="Disordered" evidence="1">
    <location>
        <begin position="158"/>
        <end position="198"/>
    </location>
</feature>
<keyword evidence="2" id="KW-1185">Reference proteome</keyword>
<evidence type="ECO:0000313" key="2">
    <source>
        <dbReference type="Proteomes" id="UP000095287"/>
    </source>
</evidence>
<dbReference type="Proteomes" id="UP000095287">
    <property type="component" value="Unplaced"/>
</dbReference>